<dbReference type="SUPFAM" id="SSF54211">
    <property type="entry name" value="Ribosomal protein S5 domain 2-like"/>
    <property type="match status" value="1"/>
</dbReference>
<keyword evidence="4" id="KW-0496">Mitochondrion</keyword>
<dbReference type="Pfam" id="PF00333">
    <property type="entry name" value="Ribosomal_S5"/>
    <property type="match status" value="1"/>
</dbReference>
<dbReference type="GO" id="GO:0005743">
    <property type="term" value="C:mitochondrial inner membrane"/>
    <property type="evidence" value="ECO:0007669"/>
    <property type="project" value="UniProtKB-ARBA"/>
</dbReference>
<dbReference type="PANTHER" id="PTHR48277:SF1">
    <property type="entry name" value="MITOCHONDRIAL RIBOSOMAL PROTEIN S5"/>
    <property type="match status" value="1"/>
</dbReference>
<evidence type="ECO:0000256" key="3">
    <source>
        <dbReference type="ARBA" id="ARBA00022980"/>
    </source>
</evidence>
<evidence type="ECO:0000256" key="7">
    <source>
        <dbReference type="ARBA" id="ARBA00041606"/>
    </source>
</evidence>
<feature type="compositionally biased region" description="Polar residues" evidence="10">
    <location>
        <begin position="53"/>
        <end position="69"/>
    </location>
</feature>
<dbReference type="InterPro" id="IPR020568">
    <property type="entry name" value="Ribosomal_Su5_D2-typ_SF"/>
</dbReference>
<dbReference type="GO" id="GO:0005763">
    <property type="term" value="C:mitochondrial small ribosomal subunit"/>
    <property type="evidence" value="ECO:0007669"/>
    <property type="project" value="UniProtKB-ARBA"/>
</dbReference>
<dbReference type="GO" id="GO:0006412">
    <property type="term" value="P:translation"/>
    <property type="evidence" value="ECO:0007669"/>
    <property type="project" value="InterPro"/>
</dbReference>
<dbReference type="Gene3D" id="3.30.160.20">
    <property type="match status" value="1"/>
</dbReference>
<keyword evidence="13" id="KW-1185">Reference proteome</keyword>
<keyword evidence="3 8" id="KW-0689">Ribosomal protein</keyword>
<dbReference type="Proteomes" id="UP001150569">
    <property type="component" value="Unassembled WGS sequence"/>
</dbReference>
<dbReference type="PANTHER" id="PTHR48277">
    <property type="entry name" value="MITOCHONDRIAL RIBOSOMAL PROTEIN S5"/>
    <property type="match status" value="1"/>
</dbReference>
<organism evidence="12 13">
    <name type="scientific">Tieghemiomyces parasiticus</name>
    <dbReference type="NCBI Taxonomy" id="78921"/>
    <lineage>
        <taxon>Eukaryota</taxon>
        <taxon>Fungi</taxon>
        <taxon>Fungi incertae sedis</taxon>
        <taxon>Zoopagomycota</taxon>
        <taxon>Kickxellomycotina</taxon>
        <taxon>Dimargaritomycetes</taxon>
        <taxon>Dimargaritales</taxon>
        <taxon>Dimargaritaceae</taxon>
        <taxon>Tieghemiomyces</taxon>
    </lineage>
</organism>
<sequence>MNPLRSLALPPIFRISAVLSGSRPATKTTGARYFSRYGALHAQPIDSPPAGDNANSTSGKPASRPQSQEELTLEEYADKKGQLWTNPDGTAIETSGVEVEDIDLPKPDPEASKYFMLLQEEEESLWKHNMGIDKQQFQQLQKRVLHVHRTVNMTRKGKQQSMYALVVVGTGEGVAGYGEAKGDEVADAVRKATARAIRSLRFIPRYDNRTVYHDLQHKFKATHISLFARPPGFGKRVNPYLYEICQVAGIQDLAGKVRGSRNPMNVIKAMFEALGTQRTPEDIAVSRGKKLVDVHSVYYGGQP</sequence>
<evidence type="ECO:0000259" key="11">
    <source>
        <dbReference type="PROSITE" id="PS50881"/>
    </source>
</evidence>
<accession>A0A9W7ZZV7</accession>
<dbReference type="OrthoDB" id="309483at2759"/>
<feature type="domain" description="S5 DRBM" evidence="11">
    <location>
        <begin position="140"/>
        <end position="203"/>
    </location>
</feature>
<dbReference type="SUPFAM" id="SSF54768">
    <property type="entry name" value="dsRNA-binding domain-like"/>
    <property type="match status" value="1"/>
</dbReference>
<comment type="similarity">
    <text evidence="2 9">Belongs to the universal ribosomal protein uS5 family.</text>
</comment>
<dbReference type="InterPro" id="IPR005324">
    <property type="entry name" value="Ribosomal_uS5_C"/>
</dbReference>
<dbReference type="AlphaFoldDB" id="A0A9W7ZZV7"/>
<evidence type="ECO:0000256" key="5">
    <source>
        <dbReference type="ARBA" id="ARBA00023274"/>
    </source>
</evidence>
<proteinExistence type="inferred from homology"/>
<evidence type="ECO:0000256" key="10">
    <source>
        <dbReference type="SAM" id="MobiDB-lite"/>
    </source>
</evidence>
<comment type="subcellular location">
    <subcellularLocation>
        <location evidence="1">Mitochondrion</location>
    </subcellularLocation>
</comment>
<dbReference type="FunFam" id="3.30.230.10:FF:000002">
    <property type="entry name" value="30S ribosomal protein S5"/>
    <property type="match status" value="1"/>
</dbReference>
<reference evidence="12" key="1">
    <citation type="submission" date="2022-07" db="EMBL/GenBank/DDBJ databases">
        <title>Phylogenomic reconstructions and comparative analyses of Kickxellomycotina fungi.</title>
        <authorList>
            <person name="Reynolds N.K."/>
            <person name="Stajich J.E."/>
            <person name="Barry K."/>
            <person name="Grigoriev I.V."/>
            <person name="Crous P."/>
            <person name="Smith M.E."/>
        </authorList>
    </citation>
    <scope>NUCLEOTIDE SEQUENCE</scope>
    <source>
        <strain evidence="12">RSA 861</strain>
    </source>
</reference>
<dbReference type="FunFam" id="3.30.160.20:FF:000022">
    <property type="entry name" value="28S ribosomal protein S5, mitochondrial"/>
    <property type="match status" value="1"/>
</dbReference>
<feature type="region of interest" description="Disordered" evidence="10">
    <location>
        <begin position="42"/>
        <end position="69"/>
    </location>
</feature>
<evidence type="ECO:0000256" key="4">
    <source>
        <dbReference type="ARBA" id="ARBA00023128"/>
    </source>
</evidence>
<dbReference type="PROSITE" id="PS50881">
    <property type="entry name" value="S5_DSRBD"/>
    <property type="match status" value="1"/>
</dbReference>
<evidence type="ECO:0000256" key="6">
    <source>
        <dbReference type="ARBA" id="ARBA00039335"/>
    </source>
</evidence>
<name>A0A9W7ZZV7_9FUNG</name>
<dbReference type="InterPro" id="IPR000851">
    <property type="entry name" value="Ribosomal_uS5"/>
</dbReference>
<evidence type="ECO:0000256" key="1">
    <source>
        <dbReference type="ARBA" id="ARBA00004173"/>
    </source>
</evidence>
<evidence type="ECO:0000256" key="2">
    <source>
        <dbReference type="ARBA" id="ARBA00008945"/>
    </source>
</evidence>
<dbReference type="GO" id="GO:0003723">
    <property type="term" value="F:RNA binding"/>
    <property type="evidence" value="ECO:0007669"/>
    <property type="project" value="InterPro"/>
</dbReference>
<protein>
    <recommendedName>
        <fullName evidence="6">Small ribosomal subunit protein uS5m</fullName>
    </recommendedName>
    <alternativeName>
        <fullName evidence="7">28S ribosomal protein S5, mitochondrial</fullName>
    </alternativeName>
</protein>
<gene>
    <name evidence="12" type="primary">MRPS5_1</name>
    <name evidence="12" type="ORF">IWQ60_007066</name>
</gene>
<comment type="caution">
    <text evidence="12">The sequence shown here is derived from an EMBL/GenBank/DDBJ whole genome shotgun (WGS) entry which is preliminary data.</text>
</comment>
<dbReference type="InterPro" id="IPR013810">
    <property type="entry name" value="Ribosomal_uS5_N"/>
</dbReference>
<evidence type="ECO:0000313" key="13">
    <source>
        <dbReference type="Proteomes" id="UP001150569"/>
    </source>
</evidence>
<dbReference type="InterPro" id="IPR014721">
    <property type="entry name" value="Ribsml_uS5_D2-typ_fold_subgr"/>
</dbReference>
<keyword evidence="5 8" id="KW-0687">Ribonucleoprotein</keyword>
<dbReference type="GO" id="GO:0003735">
    <property type="term" value="F:structural constituent of ribosome"/>
    <property type="evidence" value="ECO:0007669"/>
    <property type="project" value="UniProtKB-UniRule"/>
</dbReference>
<dbReference type="Pfam" id="PF03719">
    <property type="entry name" value="Ribosomal_S5_C"/>
    <property type="match status" value="1"/>
</dbReference>
<dbReference type="Gene3D" id="3.30.230.10">
    <property type="match status" value="1"/>
</dbReference>
<evidence type="ECO:0000256" key="9">
    <source>
        <dbReference type="RuleBase" id="RU003823"/>
    </source>
</evidence>
<dbReference type="EMBL" id="JANBPT010000453">
    <property type="protein sequence ID" value="KAJ1920104.1"/>
    <property type="molecule type" value="Genomic_DNA"/>
</dbReference>
<evidence type="ECO:0000256" key="8">
    <source>
        <dbReference type="PROSITE-ProRule" id="PRU00268"/>
    </source>
</evidence>
<evidence type="ECO:0000313" key="12">
    <source>
        <dbReference type="EMBL" id="KAJ1920104.1"/>
    </source>
</evidence>